<organism evidence="4 5">
    <name type="scientific">Stieleria marina</name>
    <dbReference type="NCBI Taxonomy" id="1930275"/>
    <lineage>
        <taxon>Bacteria</taxon>
        <taxon>Pseudomonadati</taxon>
        <taxon>Planctomycetota</taxon>
        <taxon>Planctomycetia</taxon>
        <taxon>Pirellulales</taxon>
        <taxon>Pirellulaceae</taxon>
        <taxon>Stieleria</taxon>
    </lineage>
</organism>
<dbReference type="PANTHER" id="PTHR43283">
    <property type="entry name" value="BETA-LACTAMASE-RELATED"/>
    <property type="match status" value="1"/>
</dbReference>
<evidence type="ECO:0000313" key="4">
    <source>
        <dbReference type="EMBL" id="QDT11264.1"/>
    </source>
</evidence>
<evidence type="ECO:0000256" key="1">
    <source>
        <dbReference type="ARBA" id="ARBA00022801"/>
    </source>
</evidence>
<keyword evidence="1" id="KW-0378">Hydrolase</keyword>
<dbReference type="Gene3D" id="3.40.710.10">
    <property type="entry name" value="DD-peptidase/beta-lactamase superfamily"/>
    <property type="match status" value="1"/>
</dbReference>
<evidence type="ECO:0000256" key="2">
    <source>
        <dbReference type="SAM" id="SignalP"/>
    </source>
</evidence>
<dbReference type="AlphaFoldDB" id="A0A517NVW7"/>
<protein>
    <submittedName>
        <fullName evidence="4">Penicillin-binding protein 4</fullName>
    </submittedName>
</protein>
<dbReference type="InterPro" id="IPR050789">
    <property type="entry name" value="Diverse_Enzym_Activities"/>
</dbReference>
<dbReference type="EMBL" id="CP036526">
    <property type="protein sequence ID" value="QDT11264.1"/>
    <property type="molecule type" value="Genomic_DNA"/>
</dbReference>
<gene>
    <name evidence="4" type="primary">pbpE_1</name>
    <name evidence="4" type="ORF">K239x_32580</name>
</gene>
<name>A0A517NVW7_9BACT</name>
<feature type="chain" id="PRO_5021960608" evidence="2">
    <location>
        <begin position="20"/>
        <end position="397"/>
    </location>
</feature>
<dbReference type="Proteomes" id="UP000319817">
    <property type="component" value="Chromosome"/>
</dbReference>
<keyword evidence="5" id="KW-1185">Reference proteome</keyword>
<evidence type="ECO:0000259" key="3">
    <source>
        <dbReference type="Pfam" id="PF00144"/>
    </source>
</evidence>
<sequence length="397" mass="42697" precursor="true">MKATFFLSTLLSVSLCMFASETIAQESSLPDQPAPGLVPTDSSDPRFATVTPLVSAAIADGQTPGAVVVLANADKVLYASAFGDRQVQPTVEPMTLDTVFDLASISKPVGTATSVMVLVDEGKIDVNEKVATYLPEFGQHGKDEITVDQLLVHTAGLIPDNALGDYQHGIDEAWDRICNLKLRSAPGEKFAYTDVGFIVLGKLVQKISGRRLDAFAAERVFGPLGMTETMYNPPAKLCERAATTETRDGKPMKGVVHDPRAFLMDGVAGHAGVFSTAADLVRYGQAMLRKGKLADATGDSPQQLFTAATFDLMTKPRDIKRGTRTYGWDNQSPYSRNRGKSLSPAAFGHGGFTGTVMWIDPAKELVFIFLSTRLHPDGKGSVNDLAGQISTDMCKDW</sequence>
<proteinExistence type="predicted"/>
<keyword evidence="2" id="KW-0732">Signal</keyword>
<feature type="domain" description="Beta-lactamase-related" evidence="3">
    <location>
        <begin position="53"/>
        <end position="382"/>
    </location>
</feature>
<reference evidence="4 5" key="1">
    <citation type="submission" date="2019-02" db="EMBL/GenBank/DDBJ databases">
        <title>Deep-cultivation of Planctomycetes and their phenomic and genomic characterization uncovers novel biology.</title>
        <authorList>
            <person name="Wiegand S."/>
            <person name="Jogler M."/>
            <person name="Boedeker C."/>
            <person name="Pinto D."/>
            <person name="Vollmers J."/>
            <person name="Rivas-Marin E."/>
            <person name="Kohn T."/>
            <person name="Peeters S.H."/>
            <person name="Heuer A."/>
            <person name="Rast P."/>
            <person name="Oberbeckmann S."/>
            <person name="Bunk B."/>
            <person name="Jeske O."/>
            <person name="Meyerdierks A."/>
            <person name="Storesund J.E."/>
            <person name="Kallscheuer N."/>
            <person name="Luecker S."/>
            <person name="Lage O.M."/>
            <person name="Pohl T."/>
            <person name="Merkel B.J."/>
            <person name="Hornburger P."/>
            <person name="Mueller R.-W."/>
            <person name="Bruemmer F."/>
            <person name="Labrenz M."/>
            <person name="Spormann A.M."/>
            <person name="Op den Camp H."/>
            <person name="Overmann J."/>
            <person name="Amann R."/>
            <person name="Jetten M.S.M."/>
            <person name="Mascher T."/>
            <person name="Medema M.H."/>
            <person name="Devos D.P."/>
            <person name="Kaster A.-K."/>
            <person name="Ovreas L."/>
            <person name="Rohde M."/>
            <person name="Galperin M.Y."/>
            <person name="Jogler C."/>
        </authorList>
    </citation>
    <scope>NUCLEOTIDE SEQUENCE [LARGE SCALE GENOMIC DNA]</scope>
    <source>
        <strain evidence="4 5">K23_9</strain>
    </source>
</reference>
<dbReference type="SUPFAM" id="SSF56601">
    <property type="entry name" value="beta-lactamase/transpeptidase-like"/>
    <property type="match status" value="1"/>
</dbReference>
<dbReference type="Pfam" id="PF00144">
    <property type="entry name" value="Beta-lactamase"/>
    <property type="match status" value="1"/>
</dbReference>
<dbReference type="InterPro" id="IPR001466">
    <property type="entry name" value="Beta-lactam-related"/>
</dbReference>
<evidence type="ECO:0000313" key="5">
    <source>
        <dbReference type="Proteomes" id="UP000319817"/>
    </source>
</evidence>
<accession>A0A517NVW7</accession>
<dbReference type="GO" id="GO:0016787">
    <property type="term" value="F:hydrolase activity"/>
    <property type="evidence" value="ECO:0007669"/>
    <property type="project" value="UniProtKB-KW"/>
</dbReference>
<dbReference type="InterPro" id="IPR012338">
    <property type="entry name" value="Beta-lactam/transpept-like"/>
</dbReference>
<dbReference type="PANTHER" id="PTHR43283:SF11">
    <property type="entry name" value="BETA-LACTAMASE-RELATED DOMAIN-CONTAINING PROTEIN"/>
    <property type="match status" value="1"/>
</dbReference>
<feature type="signal peptide" evidence="2">
    <location>
        <begin position="1"/>
        <end position="19"/>
    </location>
</feature>